<feature type="compositionally biased region" description="Low complexity" evidence="5">
    <location>
        <begin position="422"/>
        <end position="431"/>
    </location>
</feature>
<feature type="region of interest" description="Disordered" evidence="5">
    <location>
        <begin position="330"/>
        <end position="569"/>
    </location>
</feature>
<keyword evidence="2 4" id="KW-0547">Nucleotide-binding</keyword>
<dbReference type="InterPro" id="IPR000719">
    <property type="entry name" value="Prot_kinase_dom"/>
</dbReference>
<evidence type="ECO:0000256" key="2">
    <source>
        <dbReference type="ARBA" id="ARBA00022741"/>
    </source>
</evidence>
<evidence type="ECO:0000259" key="6">
    <source>
        <dbReference type="PROSITE" id="PS50011"/>
    </source>
</evidence>
<dbReference type="PROSITE" id="PS00108">
    <property type="entry name" value="PROTEIN_KINASE_ST"/>
    <property type="match status" value="1"/>
</dbReference>
<dbReference type="Gene3D" id="1.10.510.10">
    <property type="entry name" value="Transferase(Phosphotransferase) domain 1"/>
    <property type="match status" value="1"/>
</dbReference>
<dbReference type="EC" id="2.7.11.1" evidence="1"/>
<dbReference type="EMBL" id="GDHC01021320">
    <property type="protein sequence ID" value="JAP97308.1"/>
    <property type="molecule type" value="Transcribed_RNA"/>
</dbReference>
<evidence type="ECO:0000256" key="4">
    <source>
        <dbReference type="PROSITE-ProRule" id="PRU10141"/>
    </source>
</evidence>
<dbReference type="InterPro" id="IPR011009">
    <property type="entry name" value="Kinase-like_dom_sf"/>
</dbReference>
<keyword evidence="8" id="KW-0808">Transferase</keyword>
<dbReference type="PROSITE" id="PS00107">
    <property type="entry name" value="PROTEIN_KINASE_ATP"/>
    <property type="match status" value="1"/>
</dbReference>
<dbReference type="InterPro" id="IPR050235">
    <property type="entry name" value="CK1_Ser-Thr_kinase"/>
</dbReference>
<feature type="compositionally biased region" description="Basic and acidic residues" evidence="5">
    <location>
        <begin position="499"/>
        <end position="513"/>
    </location>
</feature>
<keyword evidence="8" id="KW-0418">Kinase</keyword>
<sequence>MSKAGAQSAPKPRKRKANGYKFPDRLPKGEILRDTAKKDWILGDSIGQGGFGEIYSAAEATSKNDLSYVIKIEPHENGPLFMEKNFYIKAAKPDDIKSWKQKQGLKTLGMPVYIGSGTHFHKDIKYRFLVMERFGQDLWSLFLSAKTFPPHTVYKCALQIIDTLHYIHSKEYVHGDIKGANLLLGRKPGTENTVFVVDFGLACRYSQQKEFQKDPKQAHNGTIEYTSCDWHLGVPTRRGDLEILGFNLLHWLSGSLPWEKDITNKETVHKKKQDLMSNVESYLKKNFSGISQVMTAYMTYISKLKHNEEPNYKYIKDLFTKELKQIGSSPIGPLEFKASKPSAAGTPSRRVSSAGTPSKRVSTRRSLAHPASDHENEAPAKVAKKRRAGKAKVSNAVQNVLSGSDEDEAEISPVAPVKRSAKAGTRTTKATATKRRGAKAAAAVVETSGSDSDELEISPIVSVKKSSRATKKAVVPIDDPDLLSDKNDAPSRIGRKPRAVKEKPVNLQDHSDSENSDFVPASPVKRAAKSAPRTTKRTKASSTEPKPSWKDAPGVQWQLKNNQSEDKAK</sequence>
<name>A0A146KS52_LYGHE</name>
<dbReference type="GO" id="GO:0005524">
    <property type="term" value="F:ATP binding"/>
    <property type="evidence" value="ECO:0007669"/>
    <property type="project" value="UniProtKB-UniRule"/>
</dbReference>
<dbReference type="InterPro" id="IPR008271">
    <property type="entry name" value="Ser/Thr_kinase_AS"/>
</dbReference>
<feature type="region of interest" description="Disordered" evidence="5">
    <location>
        <begin position="1"/>
        <end position="24"/>
    </location>
</feature>
<dbReference type="PANTHER" id="PTHR11909">
    <property type="entry name" value="CASEIN KINASE-RELATED"/>
    <property type="match status" value="1"/>
</dbReference>
<feature type="binding site" evidence="4">
    <location>
        <position position="71"/>
    </location>
    <ligand>
        <name>ATP</name>
        <dbReference type="ChEBI" id="CHEBI:30616"/>
    </ligand>
</feature>
<dbReference type="PROSITE" id="PS50011">
    <property type="entry name" value="PROTEIN_KINASE_DOM"/>
    <property type="match status" value="1"/>
</dbReference>
<feature type="domain" description="Protein kinase" evidence="6">
    <location>
        <begin position="40"/>
        <end position="372"/>
    </location>
</feature>
<dbReference type="SUPFAM" id="SSF56112">
    <property type="entry name" value="Protein kinase-like (PK-like)"/>
    <property type="match status" value="1"/>
</dbReference>
<dbReference type="Pfam" id="PF00069">
    <property type="entry name" value="Pkinase"/>
    <property type="match status" value="1"/>
</dbReference>
<feature type="compositionally biased region" description="Polar residues" evidence="5">
    <location>
        <begin position="349"/>
        <end position="360"/>
    </location>
</feature>
<dbReference type="AlphaFoldDB" id="A0A146KS52"/>
<organism evidence="8">
    <name type="scientific">Lygus hesperus</name>
    <name type="common">Western plant bug</name>
    <dbReference type="NCBI Taxonomy" id="30085"/>
    <lineage>
        <taxon>Eukaryota</taxon>
        <taxon>Metazoa</taxon>
        <taxon>Ecdysozoa</taxon>
        <taxon>Arthropoda</taxon>
        <taxon>Hexapoda</taxon>
        <taxon>Insecta</taxon>
        <taxon>Pterygota</taxon>
        <taxon>Neoptera</taxon>
        <taxon>Paraneoptera</taxon>
        <taxon>Hemiptera</taxon>
        <taxon>Heteroptera</taxon>
        <taxon>Panheteroptera</taxon>
        <taxon>Cimicomorpha</taxon>
        <taxon>Miridae</taxon>
        <taxon>Mirini</taxon>
        <taxon>Lygus</taxon>
    </lineage>
</organism>
<dbReference type="SMART" id="SM00220">
    <property type="entry name" value="S_TKc"/>
    <property type="match status" value="1"/>
</dbReference>
<evidence type="ECO:0000313" key="7">
    <source>
        <dbReference type="EMBL" id="JAP97308.1"/>
    </source>
</evidence>
<accession>A0A146KS52</accession>
<evidence type="ECO:0000256" key="1">
    <source>
        <dbReference type="ARBA" id="ARBA00012513"/>
    </source>
</evidence>
<dbReference type="InterPro" id="IPR017441">
    <property type="entry name" value="Protein_kinase_ATP_BS"/>
</dbReference>
<reference evidence="8" key="1">
    <citation type="journal article" date="2016" name="Gigascience">
        <title>De novo construction of an expanded transcriptome assembly for the western tarnished plant bug, Lygus hesperus.</title>
        <authorList>
            <person name="Tassone E.E."/>
            <person name="Geib S.M."/>
            <person name="Hall B."/>
            <person name="Fabrick J.A."/>
            <person name="Brent C.S."/>
            <person name="Hull J.J."/>
        </authorList>
    </citation>
    <scope>NUCLEOTIDE SEQUENCE</scope>
</reference>
<keyword evidence="3 4" id="KW-0067">ATP-binding</keyword>
<evidence type="ECO:0000313" key="8">
    <source>
        <dbReference type="EMBL" id="JAP98828.1"/>
    </source>
</evidence>
<proteinExistence type="predicted"/>
<dbReference type="GO" id="GO:0004674">
    <property type="term" value="F:protein serine/threonine kinase activity"/>
    <property type="evidence" value="ECO:0007669"/>
    <property type="project" value="UniProtKB-EC"/>
</dbReference>
<dbReference type="EMBL" id="GDHC01019800">
    <property type="protein sequence ID" value="JAP98828.1"/>
    <property type="molecule type" value="Transcribed_RNA"/>
</dbReference>
<gene>
    <name evidence="8" type="primary">ball_1</name>
    <name evidence="7" type="synonym">ball_0</name>
    <name evidence="7" type="ORF">g.54881</name>
    <name evidence="8" type="ORF">g.54883</name>
</gene>
<evidence type="ECO:0000256" key="3">
    <source>
        <dbReference type="ARBA" id="ARBA00022840"/>
    </source>
</evidence>
<protein>
    <recommendedName>
        <fullName evidence="1">non-specific serine/threonine protein kinase</fullName>
        <ecNumber evidence="1">2.7.11.1</ecNumber>
    </recommendedName>
</protein>
<evidence type="ECO:0000256" key="5">
    <source>
        <dbReference type="SAM" id="MobiDB-lite"/>
    </source>
</evidence>